<evidence type="ECO:0000256" key="8">
    <source>
        <dbReference type="ARBA" id="ARBA00046271"/>
    </source>
</evidence>
<sequence length="292" mass="30388">MSLPKKPWETVSAPPRSSVVPSTSTRSTATMPSSVGGSQGSTISTSATTSSLYPHDTTGALMAQGGTTPSTYGAPGTYGSRYGMGVSPYGGGYGSAYGGGYGGYGGGMYSGGYGGYGGGMYGGGMYGGGGGPMMMDPNGHMGWLVSFNQTVSAIGQITQVLGMNAESLNFCFGSFVHFMERMAFLTTNAVAMLSPKPVFPPGHPRYGEPPETEDEIKSRLRRVRVVKFLFSLVAIYAASRVARFMRSLWRRPQLPPPTLSYDRVFGSIASSTHTTNAISSATGTAEAAALKA</sequence>
<keyword evidence="4" id="KW-0811">Translocation</keyword>
<dbReference type="EMBL" id="KI913957">
    <property type="protein sequence ID" value="ETW05158.1"/>
    <property type="molecule type" value="Genomic_DNA"/>
</dbReference>
<dbReference type="OrthoDB" id="78870at2759"/>
<dbReference type="GO" id="GO:0005778">
    <property type="term" value="C:peroxisomal membrane"/>
    <property type="evidence" value="ECO:0007669"/>
    <property type="project" value="UniProtKB-SubCell"/>
</dbReference>
<reference evidence="10" key="1">
    <citation type="submission" date="2013-12" db="EMBL/GenBank/DDBJ databases">
        <title>The Genome Sequence of Aphanomyces invadans NJM9701.</title>
        <authorList>
            <consortium name="The Broad Institute Genomics Platform"/>
            <person name="Russ C."/>
            <person name="Tyler B."/>
            <person name="van West P."/>
            <person name="Dieguez-Uribeondo J."/>
            <person name="Young S.K."/>
            <person name="Zeng Q."/>
            <person name="Gargeya S."/>
            <person name="Fitzgerald M."/>
            <person name="Abouelleil A."/>
            <person name="Alvarado L."/>
            <person name="Chapman S.B."/>
            <person name="Gainer-Dewar J."/>
            <person name="Goldberg J."/>
            <person name="Griggs A."/>
            <person name="Gujja S."/>
            <person name="Hansen M."/>
            <person name="Howarth C."/>
            <person name="Imamovic A."/>
            <person name="Ireland A."/>
            <person name="Larimer J."/>
            <person name="McCowan C."/>
            <person name="Murphy C."/>
            <person name="Pearson M."/>
            <person name="Poon T.W."/>
            <person name="Priest M."/>
            <person name="Roberts A."/>
            <person name="Saif S."/>
            <person name="Shea T."/>
            <person name="Sykes S."/>
            <person name="Wortman J."/>
            <person name="Nusbaum C."/>
            <person name="Birren B."/>
        </authorList>
    </citation>
    <scope>NUCLEOTIDE SEQUENCE [LARGE SCALE GENOMIC DNA]</scope>
    <source>
        <strain evidence="10">NJM9701</strain>
    </source>
</reference>
<dbReference type="GeneID" id="20081213"/>
<keyword evidence="5" id="KW-0472">Membrane</keyword>
<gene>
    <name evidence="10" type="ORF">H310_04163</name>
</gene>
<dbReference type="PANTHER" id="PTHR19332">
    <property type="entry name" value="PEROXISOMAL MEMBRANE PROTEIN PEX13"/>
    <property type="match status" value="1"/>
</dbReference>
<dbReference type="eggNOG" id="ENOG502S06D">
    <property type="taxonomic scope" value="Eukaryota"/>
</dbReference>
<dbReference type="STRING" id="157072.A0A024UGZ9"/>
<evidence type="ECO:0000256" key="7">
    <source>
        <dbReference type="ARBA" id="ARBA00029693"/>
    </source>
</evidence>
<dbReference type="RefSeq" id="XP_008866596.1">
    <property type="nucleotide sequence ID" value="XM_008868374.1"/>
</dbReference>
<dbReference type="GO" id="GO:0016560">
    <property type="term" value="P:protein import into peroxisome matrix, docking"/>
    <property type="evidence" value="ECO:0007669"/>
    <property type="project" value="InterPro"/>
</dbReference>
<evidence type="ECO:0000256" key="2">
    <source>
        <dbReference type="ARBA" id="ARBA00022448"/>
    </source>
</evidence>
<accession>A0A024UGZ9</accession>
<dbReference type="EMBL" id="KI913957">
    <property type="protein sequence ID" value="ETW05157.1"/>
    <property type="molecule type" value="Genomic_DNA"/>
</dbReference>
<evidence type="ECO:0000256" key="9">
    <source>
        <dbReference type="SAM" id="MobiDB-lite"/>
    </source>
</evidence>
<dbReference type="RefSeq" id="XP_008866595.1">
    <property type="nucleotide sequence ID" value="XM_008868373.1"/>
</dbReference>
<dbReference type="VEuPathDB" id="FungiDB:H310_04163"/>
<evidence type="ECO:0000256" key="6">
    <source>
        <dbReference type="ARBA" id="ARBA00023140"/>
    </source>
</evidence>
<proteinExistence type="inferred from homology"/>
<name>A0A024UGZ9_9STRA</name>
<comment type="similarity">
    <text evidence="1">Belongs to the peroxin-13 family.</text>
</comment>
<evidence type="ECO:0000256" key="3">
    <source>
        <dbReference type="ARBA" id="ARBA00022927"/>
    </source>
</evidence>
<evidence type="ECO:0000256" key="1">
    <source>
        <dbReference type="ARBA" id="ARBA00006033"/>
    </source>
</evidence>
<feature type="region of interest" description="Disordered" evidence="9">
    <location>
        <begin position="1"/>
        <end position="50"/>
    </location>
</feature>
<organism evidence="10">
    <name type="scientific">Aphanomyces invadans</name>
    <dbReference type="NCBI Taxonomy" id="157072"/>
    <lineage>
        <taxon>Eukaryota</taxon>
        <taxon>Sar</taxon>
        <taxon>Stramenopiles</taxon>
        <taxon>Oomycota</taxon>
        <taxon>Saprolegniomycetes</taxon>
        <taxon>Saprolegniales</taxon>
        <taxon>Verrucalvaceae</taxon>
        <taxon>Aphanomyces</taxon>
    </lineage>
</organism>
<dbReference type="PANTHER" id="PTHR19332:SF1">
    <property type="entry name" value="PEROXISOMAL MEMBRANE PROTEIN PEX13"/>
    <property type="match status" value="1"/>
</dbReference>
<keyword evidence="2" id="KW-0813">Transport</keyword>
<feature type="compositionally biased region" description="Low complexity" evidence="9">
    <location>
        <begin position="10"/>
        <end position="50"/>
    </location>
</feature>
<evidence type="ECO:0000313" key="10">
    <source>
        <dbReference type="EMBL" id="ETW05157.1"/>
    </source>
</evidence>
<keyword evidence="6" id="KW-0576">Peroxisome</keyword>
<protein>
    <recommendedName>
        <fullName evidence="7">Peroxin-13</fullName>
    </recommendedName>
</protein>
<evidence type="ECO:0000256" key="5">
    <source>
        <dbReference type="ARBA" id="ARBA00023136"/>
    </source>
</evidence>
<evidence type="ECO:0000256" key="4">
    <source>
        <dbReference type="ARBA" id="ARBA00023010"/>
    </source>
</evidence>
<dbReference type="GO" id="GO:1990429">
    <property type="term" value="C:peroxisomal importomer complex"/>
    <property type="evidence" value="ECO:0007669"/>
    <property type="project" value="TreeGrafter"/>
</dbReference>
<comment type="subcellular location">
    <subcellularLocation>
        <location evidence="8">Peroxisome membrane</location>
    </subcellularLocation>
</comment>
<dbReference type="AlphaFoldDB" id="A0A024UGZ9"/>
<dbReference type="InterPro" id="IPR035463">
    <property type="entry name" value="Pex13"/>
</dbReference>
<keyword evidence="3" id="KW-0653">Protein transport</keyword>